<gene>
    <name evidence="10" type="ORF">EV141_0931</name>
</gene>
<dbReference type="PANTHER" id="PTHR42703:SF1">
    <property type="entry name" value="NA(+)_H(+) ANTIPORTER SUBUNIT D1"/>
    <property type="match status" value="1"/>
</dbReference>
<keyword evidence="6 8" id="KW-0472">Membrane</keyword>
<feature type="transmembrane region" description="Helical" evidence="8">
    <location>
        <begin position="264"/>
        <end position="284"/>
    </location>
</feature>
<dbReference type="GO" id="GO:0005886">
    <property type="term" value="C:plasma membrane"/>
    <property type="evidence" value="ECO:0007669"/>
    <property type="project" value="UniProtKB-SubCell"/>
</dbReference>
<feature type="transmembrane region" description="Helical" evidence="8">
    <location>
        <begin position="128"/>
        <end position="148"/>
    </location>
</feature>
<keyword evidence="11" id="KW-1185">Reference proteome</keyword>
<comment type="caution">
    <text evidence="10">The sequence shown here is derived from an EMBL/GenBank/DDBJ whole genome shotgun (WGS) entry which is preliminary data.</text>
</comment>
<accession>A0A4Q7M187</accession>
<feature type="transmembrane region" description="Helical" evidence="8">
    <location>
        <begin position="451"/>
        <end position="473"/>
    </location>
</feature>
<dbReference type="EMBL" id="SGWW01000001">
    <property type="protein sequence ID" value="RZS59699.1"/>
    <property type="molecule type" value="Genomic_DNA"/>
</dbReference>
<dbReference type="Pfam" id="PF00361">
    <property type="entry name" value="Proton_antipo_M"/>
    <property type="match status" value="1"/>
</dbReference>
<feature type="transmembrane region" description="Helical" evidence="8">
    <location>
        <begin position="28"/>
        <end position="52"/>
    </location>
</feature>
<keyword evidence="3" id="KW-1003">Cell membrane</keyword>
<feature type="transmembrane region" description="Helical" evidence="8">
    <location>
        <begin position="368"/>
        <end position="386"/>
    </location>
</feature>
<evidence type="ECO:0000259" key="9">
    <source>
        <dbReference type="Pfam" id="PF00361"/>
    </source>
</evidence>
<evidence type="ECO:0000256" key="3">
    <source>
        <dbReference type="ARBA" id="ARBA00022475"/>
    </source>
</evidence>
<evidence type="ECO:0000256" key="4">
    <source>
        <dbReference type="ARBA" id="ARBA00022692"/>
    </source>
</evidence>
<evidence type="ECO:0000256" key="5">
    <source>
        <dbReference type="ARBA" id="ARBA00022989"/>
    </source>
</evidence>
<reference evidence="10 11" key="1">
    <citation type="journal article" date="2015" name="Stand. Genomic Sci.">
        <title>Genomic Encyclopedia of Bacterial and Archaeal Type Strains, Phase III: the genomes of soil and plant-associated and newly described type strains.</title>
        <authorList>
            <person name="Whitman W.B."/>
            <person name="Woyke T."/>
            <person name="Klenk H.P."/>
            <person name="Zhou Y."/>
            <person name="Lilburn T.G."/>
            <person name="Beck B.J."/>
            <person name="De Vos P."/>
            <person name="Vandamme P."/>
            <person name="Eisen J.A."/>
            <person name="Garrity G."/>
            <person name="Hugenholtz P."/>
            <person name="Kyrpides N.C."/>
        </authorList>
    </citation>
    <scope>NUCLEOTIDE SEQUENCE [LARGE SCALE GENOMIC DNA]</scope>
    <source>
        <strain evidence="10 11">CV2</strain>
    </source>
</reference>
<organism evidence="10 11">
    <name type="scientific">Microcella putealis</name>
    <dbReference type="NCBI Taxonomy" id="337005"/>
    <lineage>
        <taxon>Bacteria</taxon>
        <taxon>Bacillati</taxon>
        <taxon>Actinomycetota</taxon>
        <taxon>Actinomycetes</taxon>
        <taxon>Micrococcales</taxon>
        <taxon>Microbacteriaceae</taxon>
        <taxon>Microcella</taxon>
    </lineage>
</organism>
<dbReference type="PANTHER" id="PTHR42703">
    <property type="entry name" value="NADH DEHYDROGENASE"/>
    <property type="match status" value="1"/>
</dbReference>
<dbReference type="OrthoDB" id="9768329at2"/>
<evidence type="ECO:0000256" key="8">
    <source>
        <dbReference type="SAM" id="Phobius"/>
    </source>
</evidence>
<feature type="transmembrane region" description="Helical" evidence="8">
    <location>
        <begin position="322"/>
        <end position="347"/>
    </location>
</feature>
<dbReference type="InterPro" id="IPR050586">
    <property type="entry name" value="CPA3_Na-H_Antiporter_D"/>
</dbReference>
<feature type="transmembrane region" description="Helical" evidence="8">
    <location>
        <begin position="64"/>
        <end position="97"/>
    </location>
</feature>
<dbReference type="InterPro" id="IPR001750">
    <property type="entry name" value="ND/Mrp_TM"/>
</dbReference>
<protein>
    <submittedName>
        <fullName evidence="10">Multisubunit sodium/proton antiporter MrpD subunit</fullName>
    </submittedName>
</protein>
<evidence type="ECO:0000313" key="11">
    <source>
        <dbReference type="Proteomes" id="UP000293519"/>
    </source>
</evidence>
<dbReference type="RefSeq" id="WP_130281182.1">
    <property type="nucleotide sequence ID" value="NZ_SGWW01000001.1"/>
</dbReference>
<feature type="transmembrane region" description="Helical" evidence="8">
    <location>
        <begin position="160"/>
        <end position="179"/>
    </location>
</feature>
<evidence type="ECO:0000256" key="2">
    <source>
        <dbReference type="ARBA" id="ARBA00005346"/>
    </source>
</evidence>
<feature type="transmembrane region" description="Helical" evidence="8">
    <location>
        <begin position="230"/>
        <end position="252"/>
    </location>
</feature>
<dbReference type="AlphaFoldDB" id="A0A4Q7M187"/>
<feature type="transmembrane region" description="Helical" evidence="8">
    <location>
        <begin position="296"/>
        <end position="316"/>
    </location>
</feature>
<feature type="domain" description="NADH:quinone oxidoreductase/Mrp antiporter transmembrane" evidence="9">
    <location>
        <begin position="125"/>
        <end position="418"/>
    </location>
</feature>
<evidence type="ECO:0000256" key="1">
    <source>
        <dbReference type="ARBA" id="ARBA00004651"/>
    </source>
</evidence>
<feature type="transmembrane region" description="Helical" evidence="8">
    <location>
        <begin position="406"/>
        <end position="425"/>
    </location>
</feature>
<dbReference type="GO" id="GO:0008137">
    <property type="term" value="F:NADH dehydrogenase (ubiquinone) activity"/>
    <property type="evidence" value="ECO:0007669"/>
    <property type="project" value="InterPro"/>
</dbReference>
<dbReference type="InterPro" id="IPR003918">
    <property type="entry name" value="NADH_UbQ_OxRdtase"/>
</dbReference>
<sequence>MSAAALVLVPVFLPLAVGALSAVLPRRAAATLTVIAAVATLMVAVLLGIAVLDAGPVRLEVAGWAPPVGILLAADGLSVVMIGLSAIAVLAATLVAAADDHFAGGHAFWPLVGAAAAAVNGVFVARDVFTAFVLLELLTIASVALVALGGTRSAAAALRYLFVAVTGSLFFLLAVALTYGHTGTVDLARAAERADDTVIVGAIIALTVVGMAAKTALFPLHSWLPVAHPAAPAAVSALLSALVIKASIVILWRIVEYFGPLTDLAAPLATAVGVAGAAAVLWGGVLALRRDRLKSIIAYSTVAQVGYMVLLVPLVFTASDPQVAWIGGILITLAHGVAKVAMFLAAGALATAAGTSRLDGLEGTISRMPWTVAAIGLAGVSLAGLPPTLGFVGKWMLVQASLDAGAWWWLALLLGGGLLTFAYTARMLRATFNPPGDFSGARELTRPARTVAIVPLALAALSVVLGLIPWLLIEVLSAAPMGGGA</sequence>
<proteinExistence type="inferred from homology"/>
<evidence type="ECO:0000313" key="10">
    <source>
        <dbReference type="EMBL" id="RZS59699.1"/>
    </source>
</evidence>
<dbReference type="Proteomes" id="UP000293519">
    <property type="component" value="Unassembled WGS sequence"/>
</dbReference>
<dbReference type="PRINTS" id="PR01437">
    <property type="entry name" value="NUOXDRDTASE4"/>
</dbReference>
<comment type="subcellular location">
    <subcellularLocation>
        <location evidence="1">Cell membrane</location>
        <topology evidence="1">Multi-pass membrane protein</topology>
    </subcellularLocation>
    <subcellularLocation>
        <location evidence="7">Membrane</location>
        <topology evidence="7">Multi-pass membrane protein</topology>
    </subcellularLocation>
</comment>
<comment type="similarity">
    <text evidence="2">Belongs to the CPA3 antiporters (TC 2.A.63) subunit D family.</text>
</comment>
<keyword evidence="4 7" id="KW-0812">Transmembrane</keyword>
<evidence type="ECO:0000256" key="7">
    <source>
        <dbReference type="RuleBase" id="RU000320"/>
    </source>
</evidence>
<evidence type="ECO:0000256" key="6">
    <source>
        <dbReference type="ARBA" id="ARBA00023136"/>
    </source>
</evidence>
<feature type="transmembrane region" description="Helical" evidence="8">
    <location>
        <begin position="199"/>
        <end position="218"/>
    </location>
</feature>
<name>A0A4Q7M187_9MICO</name>
<dbReference type="GO" id="GO:0042773">
    <property type="term" value="P:ATP synthesis coupled electron transport"/>
    <property type="evidence" value="ECO:0007669"/>
    <property type="project" value="InterPro"/>
</dbReference>
<keyword evidence="5 8" id="KW-1133">Transmembrane helix</keyword>